<dbReference type="EnsemblBacteria" id="AFP20519">
    <property type="protein sequence ID" value="AFP20519"/>
    <property type="gene ID" value="GSU3626"/>
</dbReference>
<proteinExistence type="predicted"/>
<dbReference type="RefSeq" id="WP_010943964.1">
    <property type="nucleotide sequence ID" value="NC_002939.5"/>
</dbReference>
<evidence type="ECO:0000256" key="1">
    <source>
        <dbReference type="SAM" id="MobiDB-lite"/>
    </source>
</evidence>
<gene>
    <name evidence="3" type="ordered locus">GSU3626</name>
</gene>
<feature type="signal peptide" evidence="2">
    <location>
        <begin position="1"/>
        <end position="19"/>
    </location>
</feature>
<reference evidence="3 4" key="2">
    <citation type="journal article" date="2012" name="BMC Genomics">
        <title>Comparative genomic analysis of Geobacter sulfurreducens KN400, a strain with enhanced capacity for extracellular electron transfer and electricity production.</title>
        <authorList>
            <person name="Butler J.E."/>
            <person name="Young N.D."/>
            <person name="Aklujkar M."/>
            <person name="Lovley D.R."/>
        </authorList>
    </citation>
    <scope>NUCLEOTIDE SEQUENCE [LARGE SCALE GENOMIC DNA]</scope>
    <source>
        <strain evidence="4">ATCC 51573 / DSM 12127 / PCA</strain>
    </source>
</reference>
<evidence type="ECO:0000313" key="3">
    <source>
        <dbReference type="EMBL" id="AFP20519.1"/>
    </source>
</evidence>
<reference evidence="3 4" key="1">
    <citation type="journal article" date="2003" name="Science">
        <title>Genome of Geobacter sulfurreducens: metal reduction in subsurface environments.</title>
        <authorList>
            <person name="Methe B.A."/>
            <person name="Nelson K.E."/>
            <person name="Eisen J.A."/>
            <person name="Paulsen I.T."/>
            <person name="Nelson W."/>
            <person name="Heidelberg J.F."/>
            <person name="Wu D."/>
            <person name="Wu M."/>
            <person name="Ward N."/>
            <person name="Beanan M.J."/>
            <person name="Dodson R.J."/>
            <person name="Madupu R."/>
            <person name="Brinkac L.M."/>
            <person name="Daugherty S.C."/>
            <person name="DeBoy R.T."/>
            <person name="Durkin A.S."/>
            <person name="Gwinn M."/>
            <person name="Kolonay J.F."/>
            <person name="Sullivan S.A."/>
            <person name="Haft D.H."/>
            <person name="Selengut J."/>
            <person name="Davidsen T.M."/>
            <person name="Zafar N."/>
            <person name="White O."/>
            <person name="Tran B."/>
            <person name="Romero C."/>
            <person name="Forberger H.A."/>
            <person name="Weidman J."/>
            <person name="Khouri H."/>
            <person name="Feldblyum T.V."/>
            <person name="Utterback T.R."/>
            <person name="Van Aken S.E."/>
            <person name="Lovley D.R."/>
            <person name="Fraser C.M."/>
        </authorList>
    </citation>
    <scope>NUCLEOTIDE SEQUENCE [LARGE SCALE GENOMIC DNA]</scope>
    <source>
        <strain evidence="4">ATCC 51573 / DSM 12127 / PCA</strain>
    </source>
</reference>
<evidence type="ECO:0000256" key="2">
    <source>
        <dbReference type="SAM" id="SignalP"/>
    </source>
</evidence>
<dbReference type="Proteomes" id="UP000000577">
    <property type="component" value="Chromosome"/>
</dbReference>
<organism evidence="3 4">
    <name type="scientific">Geobacter sulfurreducens (strain ATCC 51573 / DSM 12127 / PCA)</name>
    <dbReference type="NCBI Taxonomy" id="243231"/>
    <lineage>
        <taxon>Bacteria</taxon>
        <taxon>Pseudomonadati</taxon>
        <taxon>Thermodesulfobacteriota</taxon>
        <taxon>Desulfuromonadia</taxon>
        <taxon>Geobacterales</taxon>
        <taxon>Geobacteraceae</taxon>
        <taxon>Geobacter</taxon>
    </lineage>
</organism>
<evidence type="ECO:0000313" key="4">
    <source>
        <dbReference type="Proteomes" id="UP000000577"/>
    </source>
</evidence>
<feature type="region of interest" description="Disordered" evidence="1">
    <location>
        <begin position="75"/>
        <end position="109"/>
    </location>
</feature>
<name>I7F9Q7_GEOSL</name>
<accession>I7F9Q7</accession>
<dbReference type="AlphaFoldDB" id="I7F9Q7"/>
<dbReference type="HOGENOM" id="CLU_2180086_0_0_7"/>
<dbReference type="EMBL" id="AE017180">
    <property type="protein sequence ID" value="AFP20519.1"/>
    <property type="molecule type" value="Genomic_DNA"/>
</dbReference>
<dbReference type="STRING" id="243231.GSU3626"/>
<feature type="compositionally biased region" description="Basic residues" evidence="1">
    <location>
        <begin position="75"/>
        <end position="85"/>
    </location>
</feature>
<dbReference type="KEGG" id="gsu:GSU3626"/>
<feature type="chain" id="PRO_5003709176" evidence="2">
    <location>
        <begin position="20"/>
        <end position="109"/>
    </location>
</feature>
<sequence>MLRNIFVTIAAAMVLSLAAAPLGAVEKVSTTTAAAAQKKAGRGCCMKEEARDGQGCCCCCCDCDAPADGSCCKKGGKGRGTKRGCAKQGMGPKDCPAASGQKDDAPADR</sequence>
<keyword evidence="2" id="KW-0732">Signal</keyword>
<keyword evidence="4" id="KW-1185">Reference proteome</keyword>
<dbReference type="InParanoid" id="I7F9Q7"/>
<protein>
    <submittedName>
        <fullName evidence="3">Uncharacterized protein</fullName>
    </submittedName>
</protein>